<gene>
    <name evidence="3" type="ORF">M9426_06730</name>
</gene>
<sequence length="436" mass="48368">MNKKLTSLSLAGVMLLSTASPVFAAAENAMKEAKEPSKVEQLAKDAKEAGKEVAKDAKEKMTEAKEKAEEKMTEAKEKVAPKLEEVKEALNKEIAKEKAVRESKNLKEAKDDVITNYENAIAAAKSIANDKEAKPEQFENALKALVEAHEKLGFKADAKVEEKKEVKTVDVKATTQKVKLDGKDVVIYGYNIDGYNYFKLRDLAAVLKDSQAKFGVEYKDGVVTLTKAADYKVVDSDQKEVKAMSKGMLTNDKVLVGDKTLTATAYKIDDLNYYKLRDLGKELGFGVGYDEATKSVLLTSVANKEEVKEEKVAPKLEELKEAVKKELANEKEVRESEAYKKADDKVKSNFENAVAAAKSLLADEKATAEQFTNELKALVEAKEQLGFKADVKVEEKKEAKEAKKEMEKDVKEAKKEMKKDVKEAKEEVKETAKEAK</sequence>
<proteinExistence type="predicted"/>
<name>A0ABY4TKC7_9FIRM</name>
<organism evidence="3 4">
    <name type="scientific">Peptoniphilus genitalis</name>
    <dbReference type="NCBI Taxonomy" id="3036303"/>
    <lineage>
        <taxon>Bacteria</taxon>
        <taxon>Bacillati</taxon>
        <taxon>Bacillota</taxon>
        <taxon>Tissierellia</taxon>
        <taxon>Tissierellales</taxon>
        <taxon>Peptoniphilaceae</taxon>
        <taxon>Peptoniphilus</taxon>
    </lineage>
</organism>
<dbReference type="Gene3D" id="1.20.120.1850">
    <property type="entry name" value="Ebh helix bundles repeating unit (S and A modules)"/>
    <property type="match status" value="1"/>
</dbReference>
<dbReference type="InterPro" id="IPR009063">
    <property type="entry name" value="Ig/albumin-bd_sf"/>
</dbReference>
<dbReference type="Gene3D" id="1.20.5.420">
    <property type="entry name" value="Immunoglobulin FC, subunit C"/>
    <property type="match status" value="1"/>
</dbReference>
<keyword evidence="2" id="KW-0732">Signal</keyword>
<evidence type="ECO:0000256" key="1">
    <source>
        <dbReference type="SAM" id="MobiDB-lite"/>
    </source>
</evidence>
<keyword evidence="4" id="KW-1185">Reference proteome</keyword>
<protein>
    <submittedName>
        <fullName evidence="3">Uncharacterized protein</fullName>
    </submittedName>
</protein>
<feature type="signal peptide" evidence="2">
    <location>
        <begin position="1"/>
        <end position="24"/>
    </location>
</feature>
<feature type="region of interest" description="Disordered" evidence="1">
    <location>
        <begin position="34"/>
        <end position="77"/>
    </location>
</feature>
<dbReference type="Proteomes" id="UP001056218">
    <property type="component" value="Chromosome"/>
</dbReference>
<feature type="region of interest" description="Disordered" evidence="1">
    <location>
        <begin position="400"/>
        <end position="436"/>
    </location>
</feature>
<evidence type="ECO:0000256" key="2">
    <source>
        <dbReference type="SAM" id="SignalP"/>
    </source>
</evidence>
<evidence type="ECO:0000313" key="3">
    <source>
        <dbReference type="EMBL" id="URN40946.1"/>
    </source>
</evidence>
<dbReference type="Pfam" id="PF07554">
    <property type="entry name" value="FIVAR"/>
    <property type="match status" value="2"/>
</dbReference>
<dbReference type="SUPFAM" id="SSF46997">
    <property type="entry name" value="Bacterial immunoglobulin/albumin-binding domains"/>
    <property type="match status" value="1"/>
</dbReference>
<dbReference type="RefSeq" id="WP_250341753.1">
    <property type="nucleotide sequence ID" value="NZ_CP097885.1"/>
</dbReference>
<reference evidence="3 4" key="1">
    <citation type="submission" date="2022-05" db="EMBL/GenBank/DDBJ databases">
        <title>Identification of Peptoniphilus vaginalis-like Bacteria, Peptoniphilus septimus sp. nov. from Blood Cultures in a Cervical Cancer Patient receiving Chemotherapy: Case and Implications.</title>
        <authorList>
            <person name="Zhan X.-Y."/>
        </authorList>
    </citation>
    <scope>NUCLEOTIDE SEQUENCE [LARGE SCALE GENOMIC DNA]</scope>
    <source>
        <strain evidence="3 4">SAHP1</strain>
    </source>
</reference>
<dbReference type="EMBL" id="CP097885">
    <property type="protein sequence ID" value="URN40946.1"/>
    <property type="molecule type" value="Genomic_DNA"/>
</dbReference>
<accession>A0ABY4TKC7</accession>
<feature type="chain" id="PRO_5047075929" evidence="2">
    <location>
        <begin position="25"/>
        <end position="436"/>
    </location>
</feature>
<evidence type="ECO:0000313" key="4">
    <source>
        <dbReference type="Proteomes" id="UP001056218"/>
    </source>
</evidence>